<evidence type="ECO:0000256" key="3">
    <source>
        <dbReference type="ARBA" id="ARBA00022989"/>
    </source>
</evidence>
<feature type="domain" description="AprE-like beta-barrel" evidence="6">
    <location>
        <begin position="84"/>
        <end position="188"/>
    </location>
</feature>
<evidence type="ECO:0000256" key="1">
    <source>
        <dbReference type="ARBA" id="ARBA00004167"/>
    </source>
</evidence>
<evidence type="ECO:0000256" key="4">
    <source>
        <dbReference type="ARBA" id="ARBA00023136"/>
    </source>
</evidence>
<dbReference type="PANTHER" id="PTHR30386">
    <property type="entry name" value="MEMBRANE FUSION SUBUNIT OF EMRAB-TOLC MULTIDRUG EFFLUX PUMP"/>
    <property type="match status" value="1"/>
</dbReference>
<keyword evidence="8" id="KW-1185">Reference proteome</keyword>
<organism evidence="7 8">
    <name type="scientific">Rhodovastum atsumiense</name>
    <dbReference type="NCBI Taxonomy" id="504468"/>
    <lineage>
        <taxon>Bacteria</taxon>
        <taxon>Pseudomonadati</taxon>
        <taxon>Pseudomonadota</taxon>
        <taxon>Alphaproteobacteria</taxon>
        <taxon>Acetobacterales</taxon>
        <taxon>Acetobacteraceae</taxon>
        <taxon>Rhodovastum</taxon>
    </lineage>
</organism>
<dbReference type="PANTHER" id="PTHR30386:SF26">
    <property type="entry name" value="TRANSPORT PROTEIN COMB"/>
    <property type="match status" value="1"/>
</dbReference>
<comment type="caution">
    <text evidence="7">The sequence shown here is derived from an EMBL/GenBank/DDBJ whole genome shotgun (WGS) entry which is preliminary data.</text>
</comment>
<keyword evidence="2" id="KW-0812">Transmembrane</keyword>
<comment type="subcellular location">
    <subcellularLocation>
        <location evidence="1">Membrane</location>
        <topology evidence="1">Single-pass membrane protein</topology>
    </subcellularLocation>
</comment>
<evidence type="ECO:0000313" key="7">
    <source>
        <dbReference type="EMBL" id="KAA5607781.1"/>
    </source>
</evidence>
<keyword evidence="3" id="KW-1133">Transmembrane helix</keyword>
<dbReference type="PRINTS" id="PR01490">
    <property type="entry name" value="RTXTOXIND"/>
</dbReference>
<dbReference type="Proteomes" id="UP000325255">
    <property type="component" value="Unassembled WGS sequence"/>
</dbReference>
<keyword evidence="4" id="KW-0472">Membrane</keyword>
<dbReference type="GO" id="GO:0016020">
    <property type="term" value="C:membrane"/>
    <property type="evidence" value="ECO:0007669"/>
    <property type="project" value="UniProtKB-SubCell"/>
</dbReference>
<evidence type="ECO:0000256" key="5">
    <source>
        <dbReference type="SAM" id="MobiDB-lite"/>
    </source>
</evidence>
<accession>A0A5M6IHL2</accession>
<dbReference type="InterPro" id="IPR058982">
    <property type="entry name" value="Beta-barrel_AprE"/>
</dbReference>
<gene>
    <name evidence="7" type="ORF">F1189_32005</name>
</gene>
<dbReference type="EMBL" id="VWPK01000190">
    <property type="protein sequence ID" value="KAA5607781.1"/>
    <property type="molecule type" value="Genomic_DNA"/>
</dbReference>
<feature type="non-terminal residue" evidence="7">
    <location>
        <position position="188"/>
    </location>
</feature>
<dbReference type="Pfam" id="PF26002">
    <property type="entry name" value="Beta-barrel_AprE"/>
    <property type="match status" value="1"/>
</dbReference>
<feature type="region of interest" description="Disordered" evidence="5">
    <location>
        <begin position="126"/>
        <end position="145"/>
    </location>
</feature>
<name>A0A5M6IHL2_9PROT</name>
<proteinExistence type="predicted"/>
<evidence type="ECO:0000259" key="6">
    <source>
        <dbReference type="Pfam" id="PF26002"/>
    </source>
</evidence>
<feature type="non-terminal residue" evidence="7">
    <location>
        <position position="1"/>
    </location>
</feature>
<reference evidence="7 8" key="1">
    <citation type="submission" date="2019-09" db="EMBL/GenBank/DDBJ databases">
        <title>Genome sequence of Rhodovastum atsumiense, a diverse member of the Acetobacteraceae family of non-sulfur purple photosynthetic bacteria.</title>
        <authorList>
            <person name="Meyer T."/>
            <person name="Kyndt J."/>
        </authorList>
    </citation>
    <scope>NUCLEOTIDE SEQUENCE [LARGE SCALE GENOMIC DNA]</scope>
    <source>
        <strain evidence="7 8">DSM 21279</strain>
    </source>
</reference>
<evidence type="ECO:0000313" key="8">
    <source>
        <dbReference type="Proteomes" id="UP000325255"/>
    </source>
</evidence>
<protein>
    <submittedName>
        <fullName evidence="7">HlyD family type I secretion periplasmic adaptor subunit</fullName>
    </submittedName>
</protein>
<sequence length="188" mass="20457">AALVAERDGYVHQNAAETSQQLTEQGRKLADAREQFNKAALRRTLVQLRADRDAIVLRIAPVSVGTVMQTAQEFIELVPLDAPLQIEAAVDGRDVGFVRVGDPVTLKFETFPYALYGTAEGTVRSLSPDSFKDPTAPPSKEQVDKSRAAQAMGVLFFRAKMSIDAVQLHDLPEGARIVPGMPVTADIR</sequence>
<dbReference type="RefSeq" id="WP_203330795.1">
    <property type="nucleotide sequence ID" value="NZ_VWPK01000190.1"/>
</dbReference>
<dbReference type="Gene3D" id="2.40.30.170">
    <property type="match status" value="1"/>
</dbReference>
<evidence type="ECO:0000256" key="2">
    <source>
        <dbReference type="ARBA" id="ARBA00022692"/>
    </source>
</evidence>
<dbReference type="InterPro" id="IPR050739">
    <property type="entry name" value="MFP"/>
</dbReference>
<dbReference type="AlphaFoldDB" id="A0A5M6IHL2"/>